<dbReference type="Proteomes" id="UP000254968">
    <property type="component" value="Unassembled WGS sequence"/>
</dbReference>
<organism evidence="1 2">
    <name type="scientific">Legionella beliardensis</name>
    <dbReference type="NCBI Taxonomy" id="91822"/>
    <lineage>
        <taxon>Bacteria</taxon>
        <taxon>Pseudomonadati</taxon>
        <taxon>Pseudomonadota</taxon>
        <taxon>Gammaproteobacteria</taxon>
        <taxon>Legionellales</taxon>
        <taxon>Legionellaceae</taxon>
        <taxon>Legionella</taxon>
    </lineage>
</organism>
<protein>
    <submittedName>
        <fullName evidence="1">Uncharacterized protein</fullName>
    </submittedName>
</protein>
<reference evidence="1 2" key="1">
    <citation type="submission" date="2018-06" db="EMBL/GenBank/DDBJ databases">
        <authorList>
            <consortium name="Pathogen Informatics"/>
            <person name="Doyle S."/>
        </authorList>
    </citation>
    <scope>NUCLEOTIDE SEQUENCE [LARGE SCALE GENOMIC DNA]</scope>
    <source>
        <strain evidence="1 2">NCTC13315</strain>
    </source>
</reference>
<evidence type="ECO:0000313" key="2">
    <source>
        <dbReference type="Proteomes" id="UP000254968"/>
    </source>
</evidence>
<dbReference type="AlphaFoldDB" id="A0A378I1P3"/>
<dbReference type="RefSeq" id="WP_160149853.1">
    <property type="nucleotide sequence ID" value="NZ_CAAAHO010000001.1"/>
</dbReference>
<proteinExistence type="predicted"/>
<dbReference type="EMBL" id="UGNV01000001">
    <property type="protein sequence ID" value="STX28556.1"/>
    <property type="molecule type" value="Genomic_DNA"/>
</dbReference>
<name>A0A378I1P3_9GAMM</name>
<evidence type="ECO:0000313" key="1">
    <source>
        <dbReference type="EMBL" id="STX28556.1"/>
    </source>
</evidence>
<sequence length="53" mass="5893">MGYDYSNTAITALTNFGPRTDIAFPLAIRTPEKLANIPCDQHTDDEILVVQKL</sequence>
<accession>A0A378I1P3</accession>
<keyword evidence="2" id="KW-1185">Reference proteome</keyword>
<gene>
    <name evidence="1" type="ORF">NCTC13315_01086</name>
</gene>